<protein>
    <submittedName>
        <fullName evidence="6">Putative Fe-S containing oxidoreductase(EC:1.-)</fullName>
    </submittedName>
</protein>
<dbReference type="EMBL" id="NIDE01000017">
    <property type="protein sequence ID" value="OWK36768.1"/>
    <property type="molecule type" value="Genomic_DNA"/>
</dbReference>
<evidence type="ECO:0000256" key="1">
    <source>
        <dbReference type="ARBA" id="ARBA00022485"/>
    </source>
</evidence>
<dbReference type="PANTHER" id="PTHR43687">
    <property type="entry name" value="ADENYLYLSULFATE REDUCTASE, BETA SUBUNIT"/>
    <property type="match status" value="1"/>
</dbReference>
<dbReference type="Proteomes" id="UP000214646">
    <property type="component" value="Unassembled WGS sequence"/>
</dbReference>
<dbReference type="RefSeq" id="WP_202974149.1">
    <property type="nucleotide sequence ID" value="NZ_NIDE01000017.1"/>
</dbReference>
<proteinExistence type="predicted"/>
<evidence type="ECO:0000313" key="6">
    <source>
        <dbReference type="EMBL" id="OWK36768.1"/>
    </source>
</evidence>
<dbReference type="SUPFAM" id="SSF54862">
    <property type="entry name" value="4Fe-4S ferredoxins"/>
    <property type="match status" value="1"/>
</dbReference>
<keyword evidence="4" id="KW-0411">Iron-sulfur</keyword>
<keyword evidence="1" id="KW-0004">4Fe-4S</keyword>
<evidence type="ECO:0000256" key="4">
    <source>
        <dbReference type="ARBA" id="ARBA00023014"/>
    </source>
</evidence>
<dbReference type="GO" id="GO:0051539">
    <property type="term" value="F:4 iron, 4 sulfur cluster binding"/>
    <property type="evidence" value="ECO:0007669"/>
    <property type="project" value="UniProtKB-KW"/>
</dbReference>
<dbReference type="PROSITE" id="PS51379">
    <property type="entry name" value="4FE4S_FER_2"/>
    <property type="match status" value="2"/>
</dbReference>
<sequence>MIPLPNATRPTTGSGAFRVVVFEGTGSRPLEPTTRRELVTALLQKGHAVTVVRSGSAASAITGGTLVVLGRFTDAQPERAEGNGGAVAIHFRDIESAPAARAAEMVDEIRNELQLPKPGGWKPWFPVIDYDRCTNCMQCLSFCLFDVYGVSADKKIQVQNQNKCKTDCPACSRVCPEVAILFPKYRHGPINGDVVSSDDVRREVMKVDISALLGGDIYQALRDRSAKSKSRFAKERDEDRALEERQKCLVKLGEKLDIPAEVFASLPSIDEIRAKADAAAARAAAALSGN</sequence>
<keyword evidence="2" id="KW-0479">Metal-binding</keyword>
<evidence type="ECO:0000259" key="5">
    <source>
        <dbReference type="PROSITE" id="PS51379"/>
    </source>
</evidence>
<feature type="domain" description="4Fe-4S ferredoxin-type" evidence="5">
    <location>
        <begin position="124"/>
        <end position="153"/>
    </location>
</feature>
<name>A0A225DE21_9BACT</name>
<organism evidence="6 7">
    <name type="scientific">Fimbriiglobus ruber</name>
    <dbReference type="NCBI Taxonomy" id="1908690"/>
    <lineage>
        <taxon>Bacteria</taxon>
        <taxon>Pseudomonadati</taxon>
        <taxon>Planctomycetota</taxon>
        <taxon>Planctomycetia</taxon>
        <taxon>Gemmatales</taxon>
        <taxon>Gemmataceae</taxon>
        <taxon>Fimbriiglobus</taxon>
    </lineage>
</organism>
<evidence type="ECO:0000313" key="7">
    <source>
        <dbReference type="Proteomes" id="UP000214646"/>
    </source>
</evidence>
<dbReference type="InterPro" id="IPR017896">
    <property type="entry name" value="4Fe4S_Fe-S-bd"/>
</dbReference>
<dbReference type="PANTHER" id="PTHR43687:SF1">
    <property type="entry name" value="FERREDOXIN III"/>
    <property type="match status" value="1"/>
</dbReference>
<dbReference type="AlphaFoldDB" id="A0A225DE21"/>
<feature type="domain" description="4Fe-4S ferredoxin-type" evidence="5">
    <location>
        <begin position="154"/>
        <end position="185"/>
    </location>
</feature>
<reference evidence="7" key="1">
    <citation type="submission" date="2017-06" db="EMBL/GenBank/DDBJ databases">
        <title>Genome analysis of Fimbriiglobus ruber SP5, the first member of the order Planctomycetales with confirmed chitinolytic capability.</title>
        <authorList>
            <person name="Ravin N.V."/>
            <person name="Rakitin A.L."/>
            <person name="Ivanova A.A."/>
            <person name="Beletsky A.V."/>
            <person name="Kulichevskaya I.S."/>
            <person name="Mardanov A.V."/>
            <person name="Dedysh S.N."/>
        </authorList>
    </citation>
    <scope>NUCLEOTIDE SEQUENCE [LARGE SCALE GENOMIC DNA]</scope>
    <source>
        <strain evidence="7">SP5</strain>
    </source>
</reference>
<comment type="caution">
    <text evidence="6">The sequence shown here is derived from an EMBL/GenBank/DDBJ whole genome shotgun (WGS) entry which is preliminary data.</text>
</comment>
<accession>A0A225DE21</accession>
<evidence type="ECO:0000256" key="2">
    <source>
        <dbReference type="ARBA" id="ARBA00022723"/>
    </source>
</evidence>
<evidence type="ECO:0000256" key="3">
    <source>
        <dbReference type="ARBA" id="ARBA00023004"/>
    </source>
</evidence>
<keyword evidence="3" id="KW-0408">Iron</keyword>
<dbReference type="InterPro" id="IPR050572">
    <property type="entry name" value="Fe-S_Ferredoxin"/>
</dbReference>
<dbReference type="Gene3D" id="3.30.70.20">
    <property type="match status" value="1"/>
</dbReference>
<dbReference type="GO" id="GO:0046872">
    <property type="term" value="F:metal ion binding"/>
    <property type="evidence" value="ECO:0007669"/>
    <property type="project" value="UniProtKB-KW"/>
</dbReference>
<gene>
    <name evidence="6" type="ORF">FRUB_09331</name>
</gene>
<keyword evidence="7" id="KW-1185">Reference proteome</keyword>